<gene>
    <name evidence="2" type="ORF">AA15669_1591</name>
</gene>
<feature type="transmembrane region" description="Helical" evidence="1">
    <location>
        <begin position="45"/>
        <end position="62"/>
    </location>
</feature>
<keyword evidence="1" id="KW-0812">Transmembrane</keyword>
<evidence type="ECO:0000256" key="1">
    <source>
        <dbReference type="SAM" id="Phobius"/>
    </source>
</evidence>
<dbReference type="EMBL" id="BAQD01000043">
    <property type="protein sequence ID" value="GBQ07909.1"/>
    <property type="molecule type" value="Genomic_DNA"/>
</dbReference>
<keyword evidence="3" id="KW-1185">Reference proteome</keyword>
<organism evidence="2 3">
    <name type="scientific">Saccharibacter floricola DSM 15669</name>
    <dbReference type="NCBI Taxonomy" id="1123227"/>
    <lineage>
        <taxon>Bacteria</taxon>
        <taxon>Pseudomonadati</taxon>
        <taxon>Pseudomonadota</taxon>
        <taxon>Alphaproteobacteria</taxon>
        <taxon>Acetobacterales</taxon>
        <taxon>Acetobacteraceae</taxon>
        <taxon>Saccharibacter</taxon>
    </lineage>
</organism>
<reference evidence="2" key="1">
    <citation type="submission" date="2013-04" db="EMBL/GenBank/DDBJ databases">
        <title>The genome sequencing project of 58 acetic acid bacteria.</title>
        <authorList>
            <person name="Okamoto-Kainuma A."/>
            <person name="Ishikawa M."/>
            <person name="Umino S."/>
            <person name="Koizumi Y."/>
            <person name="Shiwa Y."/>
            <person name="Yoshikawa H."/>
            <person name="Matsutani M."/>
            <person name="Matsushita K."/>
        </authorList>
    </citation>
    <scope>NUCLEOTIDE SEQUENCE</scope>
    <source>
        <strain evidence="2">DSM 15669</strain>
    </source>
</reference>
<accession>A0ABQ0P0C3</accession>
<keyword evidence="1" id="KW-1133">Transmembrane helix</keyword>
<keyword evidence="1" id="KW-0472">Membrane</keyword>
<evidence type="ECO:0000313" key="2">
    <source>
        <dbReference type="EMBL" id="GBQ07909.1"/>
    </source>
</evidence>
<dbReference type="RefSeq" id="WP_018979406.1">
    <property type="nucleotide sequence ID" value="NZ_BAQD01000043.1"/>
</dbReference>
<dbReference type="Proteomes" id="UP001062901">
    <property type="component" value="Unassembled WGS sequence"/>
</dbReference>
<comment type="caution">
    <text evidence="2">The sequence shown here is derived from an EMBL/GenBank/DDBJ whole genome shotgun (WGS) entry which is preliminary data.</text>
</comment>
<proteinExistence type="predicted"/>
<feature type="transmembrane region" description="Helical" evidence="1">
    <location>
        <begin position="74"/>
        <end position="94"/>
    </location>
</feature>
<sequence>MSDTREELEEKKMKLEILKMEKEIGKIDFDIENSNLLRKMESMKFVVTAMTAISLGLYFIFSDNKRFHDLEWNMFTIWIVSFIEIMFFAIMFANTDDERKRNSREIRQALYTSETALELAFLTVAADVVIWLIHLSPSYIS</sequence>
<evidence type="ECO:0000313" key="3">
    <source>
        <dbReference type="Proteomes" id="UP001062901"/>
    </source>
</evidence>
<feature type="transmembrane region" description="Helical" evidence="1">
    <location>
        <begin position="115"/>
        <end position="134"/>
    </location>
</feature>
<name>A0ABQ0P0C3_9PROT</name>
<protein>
    <submittedName>
        <fullName evidence="2">Uncharacterized protein</fullName>
    </submittedName>
</protein>